<feature type="binding site" evidence="7">
    <location>
        <position position="281"/>
    </location>
    <ligand>
        <name>FMN</name>
        <dbReference type="ChEBI" id="CHEBI:58210"/>
    </ligand>
</feature>
<comment type="similarity">
    <text evidence="2 7 8">Belongs to the chorismate synthase family.</text>
</comment>
<evidence type="ECO:0000256" key="1">
    <source>
        <dbReference type="ARBA" id="ARBA00005044"/>
    </source>
</evidence>
<dbReference type="NCBIfam" id="TIGR00033">
    <property type="entry name" value="aroC"/>
    <property type="match status" value="1"/>
</dbReference>
<keyword evidence="6 7" id="KW-0456">Lyase</keyword>
<dbReference type="Proteomes" id="UP000315995">
    <property type="component" value="Chromosome"/>
</dbReference>
<dbReference type="UniPathway" id="UPA00053">
    <property type="reaction ID" value="UER00090"/>
</dbReference>
<dbReference type="InterPro" id="IPR000453">
    <property type="entry name" value="Chorismate_synth"/>
</dbReference>
<dbReference type="EMBL" id="CP041186">
    <property type="protein sequence ID" value="QDG50888.1"/>
    <property type="molecule type" value="Genomic_DNA"/>
</dbReference>
<comment type="caution">
    <text evidence="7">Lacks conserved residue(s) required for the propagation of feature annotation.</text>
</comment>
<dbReference type="GO" id="GO:0009073">
    <property type="term" value="P:aromatic amino acid family biosynthetic process"/>
    <property type="evidence" value="ECO:0007669"/>
    <property type="project" value="UniProtKB-KW"/>
</dbReference>
<comment type="catalytic activity">
    <reaction evidence="7 8">
        <text>5-O-(1-carboxyvinyl)-3-phosphoshikimate = chorismate + phosphate</text>
        <dbReference type="Rhea" id="RHEA:21020"/>
        <dbReference type="ChEBI" id="CHEBI:29748"/>
        <dbReference type="ChEBI" id="CHEBI:43474"/>
        <dbReference type="ChEBI" id="CHEBI:57701"/>
        <dbReference type="EC" id="4.2.3.5"/>
    </reaction>
</comment>
<feature type="binding site" evidence="7">
    <location>
        <position position="48"/>
    </location>
    <ligand>
        <name>NADP(+)</name>
        <dbReference type="ChEBI" id="CHEBI:58349"/>
    </ligand>
</feature>
<evidence type="ECO:0000256" key="3">
    <source>
        <dbReference type="ARBA" id="ARBA00013036"/>
    </source>
</evidence>
<feature type="binding site" evidence="7">
    <location>
        <begin position="296"/>
        <end position="300"/>
    </location>
    <ligand>
        <name>FMN</name>
        <dbReference type="ChEBI" id="CHEBI:58210"/>
    </ligand>
</feature>
<dbReference type="GO" id="GO:0005829">
    <property type="term" value="C:cytosol"/>
    <property type="evidence" value="ECO:0007669"/>
    <property type="project" value="TreeGrafter"/>
</dbReference>
<evidence type="ECO:0000256" key="4">
    <source>
        <dbReference type="ARBA" id="ARBA00022605"/>
    </source>
</evidence>
<dbReference type="EC" id="4.2.3.5" evidence="3 7"/>
<sequence>MDRNTFGNLLRLTTFGESHGRALGAIVDGVPAGVELSPDDLVPQLMRRRPGQSKITTARDEKDAPDILSGVFEGKTLGTPICVIIWNKDQRSRDYDPKFFRAGHADRTWEEKFGHRDYRGGGRASGRETAARVIGGAIAEKMLPDEVSIVGFTRQIGEHRAQDVPEDLDRDRVDQHATRCPDLEVAARIEEELLACKEQGDSRGGIVELWIDGLPIGLGEPVFRKIKNTLANAMMSVGAVVGCTLGDAAEDSTKSGFDFHAGKSGYGPEAGISPSANGIQGGISNGQRIRLLTYFKPASTVGEMSKKGRHDPCIVPRAIPVLESMAALVLADHFLEFQLNRLQDLDRF</sequence>
<feature type="binding site" evidence="7">
    <location>
        <position position="54"/>
    </location>
    <ligand>
        <name>NADP(+)</name>
        <dbReference type="ChEBI" id="CHEBI:58349"/>
    </ligand>
</feature>
<dbReference type="PROSITE" id="PS00788">
    <property type="entry name" value="CHORISMATE_SYNTHASE_2"/>
    <property type="match status" value="1"/>
</dbReference>
<dbReference type="PROSITE" id="PS00789">
    <property type="entry name" value="CHORISMATE_SYNTHASE_3"/>
    <property type="match status" value="1"/>
</dbReference>
<dbReference type="RefSeq" id="WP_141197380.1">
    <property type="nucleotide sequence ID" value="NZ_CP041186.1"/>
</dbReference>
<comment type="subunit">
    <text evidence="7">Homotetramer.</text>
</comment>
<comment type="function">
    <text evidence="7">Catalyzes the anti-1,4-elimination of the C-3 phosphate and the C-6 proR hydrogen from 5-enolpyruvylshikimate-3-phosphate (EPSP) to yield chorismate, which is the branch point compound that serves as the starting substrate for the three terminal pathways of aromatic amino acid biosynthesis. This reaction introduces a second double bond into the aromatic ring system.</text>
</comment>
<keyword evidence="7" id="KW-0288">FMN</keyword>
<dbReference type="InterPro" id="IPR035904">
    <property type="entry name" value="Chorismate_synth_AroC_sf"/>
</dbReference>
<feature type="binding site" evidence="7">
    <location>
        <begin position="123"/>
        <end position="125"/>
    </location>
    <ligand>
        <name>FMN</name>
        <dbReference type="ChEBI" id="CHEBI:58210"/>
    </ligand>
</feature>
<dbReference type="Pfam" id="PF01264">
    <property type="entry name" value="Chorismate_synt"/>
    <property type="match status" value="1"/>
</dbReference>
<comment type="pathway">
    <text evidence="1 7 8">Metabolic intermediate biosynthesis; chorismate biosynthesis; chorismate from D-erythrose 4-phosphate and phosphoenolpyruvate: step 7/7.</text>
</comment>
<evidence type="ECO:0000256" key="5">
    <source>
        <dbReference type="ARBA" id="ARBA00023141"/>
    </source>
</evidence>
<dbReference type="OrthoDB" id="9771806at2"/>
<keyword evidence="7" id="KW-0274">FAD</keyword>
<dbReference type="PANTHER" id="PTHR21085">
    <property type="entry name" value="CHORISMATE SYNTHASE"/>
    <property type="match status" value="1"/>
</dbReference>
<evidence type="ECO:0000313" key="10">
    <source>
        <dbReference type="Proteomes" id="UP000315995"/>
    </source>
</evidence>
<dbReference type="GO" id="GO:0004107">
    <property type="term" value="F:chorismate synthase activity"/>
    <property type="evidence" value="ECO:0007669"/>
    <property type="project" value="UniProtKB-UniRule"/>
</dbReference>
<dbReference type="AlphaFoldDB" id="A0A4Y6PRD5"/>
<accession>A0A5B8Y8X5</accession>
<evidence type="ECO:0000256" key="8">
    <source>
        <dbReference type="RuleBase" id="RU000605"/>
    </source>
</evidence>
<protein>
    <recommendedName>
        <fullName evidence="3 7">Chorismate synthase</fullName>
        <shortName evidence="7">CS</shortName>
        <ecNumber evidence="3 7">4.2.3.5</ecNumber>
    </recommendedName>
    <alternativeName>
        <fullName evidence="7">5-enolpyruvylshikimate-3-phosphate phospholyase</fullName>
    </alternativeName>
</protein>
<dbReference type="CDD" id="cd07304">
    <property type="entry name" value="Chorismate_synthase"/>
    <property type="match status" value="1"/>
</dbReference>
<evidence type="ECO:0000256" key="2">
    <source>
        <dbReference type="ARBA" id="ARBA00008014"/>
    </source>
</evidence>
<evidence type="ECO:0000256" key="6">
    <source>
        <dbReference type="ARBA" id="ARBA00023239"/>
    </source>
</evidence>
<accession>A0A4Y6PRD5</accession>
<dbReference type="HAMAP" id="MF_00300">
    <property type="entry name" value="Chorismate_synth"/>
    <property type="match status" value="1"/>
</dbReference>
<comment type="cofactor">
    <cofactor evidence="7 8">
        <name>FMNH2</name>
        <dbReference type="ChEBI" id="CHEBI:57618"/>
    </cofactor>
    <text evidence="7 8">Reduced FMN (FMNH(2)).</text>
</comment>
<reference evidence="9 10" key="1">
    <citation type="submission" date="2019-06" db="EMBL/GenBank/DDBJ databases">
        <title>Persicimonas caeni gen. nov., sp. nov., a predatory bacterium isolated from solar saltern.</title>
        <authorList>
            <person name="Wang S."/>
        </authorList>
    </citation>
    <scope>NUCLEOTIDE SEQUENCE [LARGE SCALE GENOMIC DNA]</scope>
    <source>
        <strain evidence="9 10">YN101</strain>
    </source>
</reference>
<dbReference type="GO" id="GO:0009423">
    <property type="term" value="P:chorismate biosynthetic process"/>
    <property type="evidence" value="ECO:0007669"/>
    <property type="project" value="UniProtKB-UniRule"/>
</dbReference>
<keyword evidence="10" id="KW-1185">Reference proteome</keyword>
<dbReference type="PIRSF" id="PIRSF001456">
    <property type="entry name" value="Chorismate_synth"/>
    <property type="match status" value="1"/>
</dbReference>
<organism evidence="9 10">
    <name type="scientific">Persicimonas caeni</name>
    <dbReference type="NCBI Taxonomy" id="2292766"/>
    <lineage>
        <taxon>Bacteria</taxon>
        <taxon>Deltaproteobacteria</taxon>
        <taxon>Bradymonadales</taxon>
        <taxon>Bradymonadaceae</taxon>
        <taxon>Persicimonas</taxon>
    </lineage>
</organism>
<keyword evidence="4 7" id="KW-0028">Amino-acid biosynthesis</keyword>
<gene>
    <name evidence="7 9" type="primary">aroC</name>
    <name evidence="9" type="ORF">FIV42_09125</name>
</gene>
<keyword evidence="5 7" id="KW-0057">Aromatic amino acid biosynthesis</keyword>
<dbReference type="PROSITE" id="PS00787">
    <property type="entry name" value="CHORISMATE_SYNTHASE_1"/>
    <property type="match status" value="1"/>
</dbReference>
<dbReference type="SUPFAM" id="SSF103263">
    <property type="entry name" value="Chorismate synthase, AroC"/>
    <property type="match status" value="1"/>
</dbReference>
<evidence type="ECO:0000256" key="7">
    <source>
        <dbReference type="HAMAP-Rule" id="MF_00300"/>
    </source>
</evidence>
<keyword evidence="7" id="KW-0521">NADP</keyword>
<dbReference type="Gene3D" id="3.60.150.10">
    <property type="entry name" value="Chorismate synthase AroC"/>
    <property type="match status" value="1"/>
</dbReference>
<dbReference type="GO" id="GO:0008652">
    <property type="term" value="P:amino acid biosynthetic process"/>
    <property type="evidence" value="ECO:0007669"/>
    <property type="project" value="UniProtKB-KW"/>
</dbReference>
<evidence type="ECO:0000313" key="9">
    <source>
        <dbReference type="EMBL" id="QDG50888.1"/>
    </source>
</evidence>
<dbReference type="NCBIfam" id="NF003793">
    <property type="entry name" value="PRK05382.1"/>
    <property type="match status" value="1"/>
</dbReference>
<feature type="binding site" evidence="7">
    <location>
        <position position="309"/>
    </location>
    <ligand>
        <name>FMN</name>
        <dbReference type="ChEBI" id="CHEBI:58210"/>
    </ligand>
</feature>
<dbReference type="GO" id="GO:0010181">
    <property type="term" value="F:FMN binding"/>
    <property type="evidence" value="ECO:0007669"/>
    <property type="project" value="TreeGrafter"/>
</dbReference>
<keyword evidence="7" id="KW-0285">Flavoprotein</keyword>
<dbReference type="PANTHER" id="PTHR21085:SF0">
    <property type="entry name" value="CHORISMATE SYNTHASE"/>
    <property type="match status" value="1"/>
</dbReference>
<dbReference type="InterPro" id="IPR020541">
    <property type="entry name" value="Chorismate_synthase_CS"/>
</dbReference>
<name>A0A4Y6PRD5_PERCE</name>
<proteinExistence type="inferred from homology"/>